<dbReference type="Proteomes" id="UP000317650">
    <property type="component" value="Unassembled WGS sequence"/>
</dbReference>
<comment type="similarity">
    <text evidence="1">Belongs to the cystatin family. Phytocystatin subfamily.</text>
</comment>
<dbReference type="SUPFAM" id="SSF54403">
    <property type="entry name" value="Cystatin/monellin"/>
    <property type="match status" value="1"/>
</dbReference>
<evidence type="ECO:0000313" key="5">
    <source>
        <dbReference type="EMBL" id="THU43046.1"/>
    </source>
</evidence>
<accession>A0A4V4H251</accession>
<dbReference type="PANTHER" id="PTHR47364:SF2">
    <property type="entry name" value="CYSTEINE PROTEINASE INHIBITOR 5"/>
    <property type="match status" value="1"/>
</dbReference>
<dbReference type="Gene3D" id="3.10.450.10">
    <property type="match status" value="1"/>
</dbReference>
<dbReference type="Pfam" id="PF16845">
    <property type="entry name" value="SQAPI"/>
    <property type="match status" value="1"/>
</dbReference>
<organism evidence="5 6">
    <name type="scientific">Musa balbisiana</name>
    <name type="common">Banana</name>
    <dbReference type="NCBI Taxonomy" id="52838"/>
    <lineage>
        <taxon>Eukaryota</taxon>
        <taxon>Viridiplantae</taxon>
        <taxon>Streptophyta</taxon>
        <taxon>Embryophyta</taxon>
        <taxon>Tracheophyta</taxon>
        <taxon>Spermatophyta</taxon>
        <taxon>Magnoliopsida</taxon>
        <taxon>Liliopsida</taxon>
        <taxon>Zingiberales</taxon>
        <taxon>Musaceae</taxon>
        <taxon>Musa</taxon>
    </lineage>
</organism>
<dbReference type="InterPro" id="IPR046350">
    <property type="entry name" value="Cystatin_sf"/>
</dbReference>
<dbReference type="EMBL" id="PYDT01000228">
    <property type="protein sequence ID" value="THU43046.1"/>
    <property type="molecule type" value="Genomic_DNA"/>
</dbReference>
<gene>
    <name evidence="5" type="ORF">C4D60_Mb00t02150</name>
</gene>
<dbReference type="PANTHER" id="PTHR47364">
    <property type="entry name" value="CYSTEINE PROTEINASE INHIBITOR 5"/>
    <property type="match status" value="1"/>
</dbReference>
<evidence type="ECO:0000256" key="3">
    <source>
        <dbReference type="ARBA" id="ARBA00022704"/>
    </source>
</evidence>
<evidence type="ECO:0000256" key="1">
    <source>
        <dbReference type="ARBA" id="ARBA00007233"/>
    </source>
</evidence>
<proteinExistence type="inferred from homology"/>
<dbReference type="InterPro" id="IPR000010">
    <property type="entry name" value="Cystatin_dom"/>
</dbReference>
<keyword evidence="3" id="KW-0789">Thiol protease inhibitor</keyword>
<name>A0A4V4H251_MUSBA</name>
<evidence type="ECO:0000313" key="6">
    <source>
        <dbReference type="Proteomes" id="UP000317650"/>
    </source>
</evidence>
<reference evidence="5 6" key="1">
    <citation type="journal article" date="2019" name="Nat. Plants">
        <title>Genome sequencing of Musa balbisiana reveals subgenome evolution and function divergence in polyploid bananas.</title>
        <authorList>
            <person name="Yao X."/>
        </authorList>
    </citation>
    <scope>NUCLEOTIDE SEQUENCE [LARGE SCALE GENOMIC DNA]</scope>
    <source>
        <strain evidence="6">cv. DH-PKW</strain>
        <tissue evidence="5">Leaves</tissue>
    </source>
</reference>
<dbReference type="AlphaFoldDB" id="A0A4V4H251"/>
<comment type="caution">
    <text evidence="5">The sequence shown here is derived from an EMBL/GenBank/DDBJ whole genome shotgun (WGS) entry which is preliminary data.</text>
</comment>
<dbReference type="CDD" id="cd00042">
    <property type="entry name" value="CY"/>
    <property type="match status" value="1"/>
</dbReference>
<dbReference type="GO" id="GO:0004869">
    <property type="term" value="F:cysteine-type endopeptidase inhibitor activity"/>
    <property type="evidence" value="ECO:0007669"/>
    <property type="project" value="UniProtKB-KW"/>
</dbReference>
<protein>
    <recommendedName>
        <fullName evidence="4">Cystatin domain-containing protein</fullName>
    </recommendedName>
</protein>
<evidence type="ECO:0000259" key="4">
    <source>
        <dbReference type="SMART" id="SM00043"/>
    </source>
</evidence>
<keyword evidence="6" id="KW-1185">Reference proteome</keyword>
<keyword evidence="2" id="KW-0646">Protease inhibitor</keyword>
<dbReference type="SMART" id="SM00043">
    <property type="entry name" value="CY"/>
    <property type="match status" value="1"/>
</dbReference>
<feature type="domain" description="Cystatin" evidence="4">
    <location>
        <begin position="1"/>
        <end position="81"/>
    </location>
</feature>
<evidence type="ECO:0000256" key="2">
    <source>
        <dbReference type="ARBA" id="ARBA00022690"/>
    </source>
</evidence>
<sequence length="84" mass="9677">MLHLALDVNNPHVHDIAVFAVSEHNKEAKEHLTLVNVVVAGVNYKLLLVTKNEKGASARYEAVVWEKEWENFRKLISFKRLLKN</sequence>
<dbReference type="STRING" id="52838.A0A4V4H251"/>